<reference evidence="2 3" key="1">
    <citation type="journal article" date="2009" name="Nat. Genet.">
        <title>The genome of the cucumber, Cucumis sativus L.</title>
        <authorList>
            <person name="Huang S."/>
            <person name="Li R."/>
            <person name="Zhang Z."/>
            <person name="Li L."/>
            <person name="Gu X."/>
            <person name="Fan W."/>
            <person name="Lucas W.J."/>
            <person name="Wang X."/>
            <person name="Xie B."/>
            <person name="Ni P."/>
            <person name="Ren Y."/>
            <person name="Zhu H."/>
            <person name="Li J."/>
            <person name="Lin K."/>
            <person name="Jin W."/>
            <person name="Fei Z."/>
            <person name="Li G."/>
            <person name="Staub J."/>
            <person name="Kilian A."/>
            <person name="van der Vossen E.A."/>
            <person name="Wu Y."/>
            <person name="Guo J."/>
            <person name="He J."/>
            <person name="Jia Z."/>
            <person name="Ren Y."/>
            <person name="Tian G."/>
            <person name="Lu Y."/>
            <person name="Ruan J."/>
            <person name="Qian W."/>
            <person name="Wang M."/>
            <person name="Huang Q."/>
            <person name="Li B."/>
            <person name="Xuan Z."/>
            <person name="Cao J."/>
            <person name="Asan"/>
            <person name="Wu Z."/>
            <person name="Zhang J."/>
            <person name="Cai Q."/>
            <person name="Bai Y."/>
            <person name="Zhao B."/>
            <person name="Han Y."/>
            <person name="Li Y."/>
            <person name="Li X."/>
            <person name="Wang S."/>
            <person name="Shi Q."/>
            <person name="Liu S."/>
            <person name="Cho W.K."/>
            <person name="Kim J.Y."/>
            <person name="Xu Y."/>
            <person name="Heller-Uszynska K."/>
            <person name="Miao H."/>
            <person name="Cheng Z."/>
            <person name="Zhang S."/>
            <person name="Wu J."/>
            <person name="Yang Y."/>
            <person name="Kang H."/>
            <person name="Li M."/>
            <person name="Liang H."/>
            <person name="Ren X."/>
            <person name="Shi Z."/>
            <person name="Wen M."/>
            <person name="Jian M."/>
            <person name="Yang H."/>
            <person name="Zhang G."/>
            <person name="Yang Z."/>
            <person name="Chen R."/>
            <person name="Liu S."/>
            <person name="Li J."/>
            <person name="Ma L."/>
            <person name="Liu H."/>
            <person name="Zhou Y."/>
            <person name="Zhao J."/>
            <person name="Fang X."/>
            <person name="Li G."/>
            <person name="Fang L."/>
            <person name="Li Y."/>
            <person name="Liu D."/>
            <person name="Zheng H."/>
            <person name="Zhang Y."/>
            <person name="Qin N."/>
            <person name="Li Z."/>
            <person name="Yang G."/>
            <person name="Yang S."/>
            <person name="Bolund L."/>
            <person name="Kristiansen K."/>
            <person name="Zheng H."/>
            <person name="Li S."/>
            <person name="Zhang X."/>
            <person name="Yang H."/>
            <person name="Wang J."/>
            <person name="Sun R."/>
            <person name="Zhang B."/>
            <person name="Jiang S."/>
            <person name="Wang J."/>
            <person name="Du Y."/>
            <person name="Li S."/>
        </authorList>
    </citation>
    <scope>NUCLEOTIDE SEQUENCE [LARGE SCALE GENOMIC DNA]</scope>
    <source>
        <strain evidence="3">cv. 9930</strain>
    </source>
</reference>
<reference evidence="2 3" key="4">
    <citation type="journal article" date="2011" name="BMC Genomics">
        <title>RNA-Seq improves annotation of protein-coding genes in the cucumber genome.</title>
        <authorList>
            <person name="Li Z."/>
            <person name="Zhang Z."/>
            <person name="Yan P."/>
            <person name="Huang S."/>
            <person name="Fei Z."/>
            <person name="Lin K."/>
        </authorList>
    </citation>
    <scope>NUCLEOTIDE SEQUENCE [LARGE SCALE GENOMIC DNA]</scope>
    <source>
        <strain evidence="3">cv. 9930</strain>
    </source>
</reference>
<reference evidence="2 3" key="3">
    <citation type="journal article" date="2010" name="BMC Genomics">
        <title>Transcriptome sequencing and comparative analysis of cucumber flowers with different sex types.</title>
        <authorList>
            <person name="Guo S."/>
            <person name="Zheng Y."/>
            <person name="Joung J.G."/>
            <person name="Liu S."/>
            <person name="Zhang Z."/>
            <person name="Crasta O.R."/>
            <person name="Sobral B.W."/>
            <person name="Xu Y."/>
            <person name="Huang S."/>
            <person name="Fei Z."/>
        </authorList>
    </citation>
    <scope>NUCLEOTIDE SEQUENCE [LARGE SCALE GENOMIC DNA]</scope>
    <source>
        <strain evidence="3">cv. 9930</strain>
    </source>
</reference>
<evidence type="ECO:0000313" key="3">
    <source>
        <dbReference type="Proteomes" id="UP000029981"/>
    </source>
</evidence>
<protein>
    <submittedName>
        <fullName evidence="2">Uncharacterized protein</fullName>
    </submittedName>
</protein>
<evidence type="ECO:0000256" key="1">
    <source>
        <dbReference type="SAM" id="MobiDB-lite"/>
    </source>
</evidence>
<dbReference type="AlphaFoldDB" id="A0A0A0KVY6"/>
<reference evidence="2 3" key="2">
    <citation type="journal article" date="2009" name="PLoS ONE">
        <title>An integrated genetic and cytogenetic map of the cucumber genome.</title>
        <authorList>
            <person name="Ren Y."/>
            <person name="Zhang Z."/>
            <person name="Liu J."/>
            <person name="Staub J.E."/>
            <person name="Han Y."/>
            <person name="Cheng Z."/>
            <person name="Li X."/>
            <person name="Lu J."/>
            <person name="Miao H."/>
            <person name="Kang H."/>
            <person name="Xie B."/>
            <person name="Gu X."/>
            <person name="Wang X."/>
            <person name="Du Y."/>
            <person name="Jin W."/>
            <person name="Huang S."/>
        </authorList>
    </citation>
    <scope>NUCLEOTIDE SEQUENCE [LARGE SCALE GENOMIC DNA]</scope>
    <source>
        <strain evidence="3">cv. 9930</strain>
    </source>
</reference>
<organism evidence="2 3">
    <name type="scientific">Cucumis sativus</name>
    <name type="common">Cucumber</name>
    <dbReference type="NCBI Taxonomy" id="3659"/>
    <lineage>
        <taxon>Eukaryota</taxon>
        <taxon>Viridiplantae</taxon>
        <taxon>Streptophyta</taxon>
        <taxon>Embryophyta</taxon>
        <taxon>Tracheophyta</taxon>
        <taxon>Spermatophyta</taxon>
        <taxon>Magnoliopsida</taxon>
        <taxon>eudicotyledons</taxon>
        <taxon>Gunneridae</taxon>
        <taxon>Pentapetalae</taxon>
        <taxon>rosids</taxon>
        <taxon>fabids</taxon>
        <taxon>Cucurbitales</taxon>
        <taxon>Cucurbitaceae</taxon>
        <taxon>Benincaseae</taxon>
        <taxon>Cucumis</taxon>
    </lineage>
</organism>
<keyword evidence="3" id="KW-1185">Reference proteome</keyword>
<proteinExistence type="predicted"/>
<evidence type="ECO:0000313" key="2">
    <source>
        <dbReference type="EMBL" id="KGN53795.1"/>
    </source>
</evidence>
<name>A0A0A0KVY6_CUCSA</name>
<feature type="region of interest" description="Disordered" evidence="1">
    <location>
        <begin position="68"/>
        <end position="87"/>
    </location>
</feature>
<accession>A0A0A0KVY6</accession>
<dbReference type="Gramene" id="KGN53795">
    <property type="protein sequence ID" value="KGN53795"/>
    <property type="gene ID" value="Csa_4G129610"/>
</dbReference>
<sequence>MALKRFEGRLAAWLGGGYNLLSVEKEKDRLGWLDKKNVWDAQLMKETTSIYNERQRLATVVESMRHGSSGRGWKLMTTISEKQNRQR</sequence>
<gene>
    <name evidence="2" type="ORF">Csa_4G129610</name>
</gene>
<dbReference type="EMBL" id="CM002925">
    <property type="protein sequence ID" value="KGN53795.1"/>
    <property type="molecule type" value="Genomic_DNA"/>
</dbReference>
<dbReference type="Proteomes" id="UP000029981">
    <property type="component" value="Chromosome 4"/>
</dbReference>